<evidence type="ECO:0000259" key="1">
    <source>
        <dbReference type="Pfam" id="PF03527"/>
    </source>
</evidence>
<comment type="caution">
    <text evidence="2">The sequence shown here is derived from an EMBL/GenBank/DDBJ whole genome shotgun (WGS) entry which is preliminary data.</text>
</comment>
<evidence type="ECO:0000313" key="3">
    <source>
        <dbReference type="Proteomes" id="UP000562492"/>
    </source>
</evidence>
<dbReference type="Proteomes" id="UP000562492">
    <property type="component" value="Unassembled WGS sequence"/>
</dbReference>
<dbReference type="InterPro" id="IPR031325">
    <property type="entry name" value="RHS_repeat"/>
</dbReference>
<sequence>MLTLNDSKGRSIRFDPLAPGQAAYSRSENLWIVRGGLDRLDLNKELPVSRLNLAWMGLHEGDRRNPALFFVTNNLLGPWWVLGTTAPADQVTGKRLHLFGINDRFGRSLRLKRSAEGHVVAVQDGVGRQYRLELKTTLAGLATEASGGWGDDCGVRLMAVYLTHDPHEPDLPHHPLVRYEYSPRGELIAVYGRDGNRNRAFQYHPQLPGRMTAHAYEGRPPVLYVYNEAGKVVEQQRQGALSYRFDYAQDCTTVTDSLGRKTTYHFEGEAGLRRVVKLEHPDGSTTQSRFDASGRLTASIDALGRETRYDLDVATGNLLGITSPDGLQTRWDYNAHGQVVHVANPGGASEHIEYDAMGRPSASVDALGHTTRYRYAEPQSETPNAIEDAKGGQKHLTWSAAGLLTSYTDCSGSTTRYRYNRWGQRTETTGEEGARSSSRYDDLGLLVAHTNALNQTTTYTYNAAADLIGVTAADGTSVEFGRDAQGQLITYQYADRAQPLVQRFQYDTAGRLTQLTNENGAHTTFAYDAMDRLVQQINFDGRTQGWHYNAAGEVTQSLDENLISRHQYDKMGRLLQRQTFVQERPQDIQQEHFAYGEDGRLQKPWHRTELGGNTITVEFIRDPVGRNIEEIQCITGPDGNQSWSHTVKRAFNALGIESQTHYEGLAAIEWQTYGAGHLHGVVLDGRSVIDFERDKRHRETKRQFGPTQTQSSYDALSRLTSVHTHSPLIGEQDSLGRQHHYNAAGQLTRIETAQGLHQYGYDKAGRLVGAIQPGLPAQHYRFDPAGNRLFEERQVQTPQSDWDETVRQHMQDKNFNLLGKGSVQDTHGGEPKWMDNRVKDDGEYYYEYDAWGNLRRKYKAEGNEEHRYHYDSYHRLIRYTLESDTRVQGANYHYDPFGRRVAKQVQHADQDGNLIGDAKTTYYGWDGDRLVLTEHNQRQIHTIYEPGSFTPLIRVEGDKAQPKRTLAQKLQAQSQTMDRKTQTILEGLEQEWREDRLSADSQQWMQQAQLQPETLKAMLDEKPPGREQQIHLYQCDHLGTPLALIDQQGKIAWAARVGPWGGVIAQYNPENLEQPIRLPGQHEDSESGLYYNRHRYYDAVRGSYINQDPIGLLGGMNTYDYAKGAPIRRIDPKGLEWRLGDSFPKDSSDPDSPLNMNTVYCENENIKINAGNSGCCQNVLGTTIAHEESHKKDIIKANPNVCKGNKGVTQIVNSDARERLDSERKSHELELAILQDALKNPPAGCTVRGIEAEISATMDGLSKVKAGTYPK</sequence>
<keyword evidence="3" id="KW-1185">Reference proteome</keyword>
<dbReference type="Gene3D" id="3.90.930.1">
    <property type="match status" value="1"/>
</dbReference>
<dbReference type="Pfam" id="PF03527">
    <property type="entry name" value="RHS"/>
    <property type="match status" value="1"/>
</dbReference>
<dbReference type="PANTHER" id="PTHR32305:SF15">
    <property type="entry name" value="PROTEIN RHSA-RELATED"/>
    <property type="match status" value="1"/>
</dbReference>
<accession>A0ABR6RL38</accession>
<dbReference type="InterPro" id="IPR006530">
    <property type="entry name" value="YD"/>
</dbReference>
<proteinExistence type="predicted"/>
<dbReference type="NCBIfam" id="TIGR03696">
    <property type="entry name" value="Rhs_assc_core"/>
    <property type="match status" value="1"/>
</dbReference>
<organism evidence="2 3">
    <name type="scientific">Comamonas odontotermitis</name>
    <dbReference type="NCBI Taxonomy" id="379895"/>
    <lineage>
        <taxon>Bacteria</taxon>
        <taxon>Pseudomonadati</taxon>
        <taxon>Pseudomonadota</taxon>
        <taxon>Betaproteobacteria</taxon>
        <taxon>Burkholderiales</taxon>
        <taxon>Comamonadaceae</taxon>
        <taxon>Comamonas</taxon>
    </lineage>
</organism>
<dbReference type="PRINTS" id="PR00394">
    <property type="entry name" value="RHSPROTEIN"/>
</dbReference>
<dbReference type="PANTHER" id="PTHR32305">
    <property type="match status" value="1"/>
</dbReference>
<protein>
    <submittedName>
        <fullName evidence="2">RHS repeat-associated protein</fullName>
    </submittedName>
</protein>
<dbReference type="InterPro" id="IPR001826">
    <property type="entry name" value="RHS"/>
</dbReference>
<dbReference type="NCBIfam" id="TIGR01643">
    <property type="entry name" value="YD_repeat_2x"/>
    <property type="match status" value="7"/>
</dbReference>
<dbReference type="InterPro" id="IPR022385">
    <property type="entry name" value="Rhs_assc_core"/>
</dbReference>
<name>A0ABR6RL38_9BURK</name>
<evidence type="ECO:0000313" key="2">
    <source>
        <dbReference type="EMBL" id="MBB6579895.1"/>
    </source>
</evidence>
<feature type="domain" description="RHS protein conserved region" evidence="1">
    <location>
        <begin position="1030"/>
        <end position="1066"/>
    </location>
</feature>
<gene>
    <name evidence="2" type="ORF">HNP33_004019</name>
</gene>
<dbReference type="EMBL" id="JACHKZ010000042">
    <property type="protein sequence ID" value="MBB6579895.1"/>
    <property type="molecule type" value="Genomic_DNA"/>
</dbReference>
<dbReference type="Pfam" id="PF05593">
    <property type="entry name" value="RHS_repeat"/>
    <property type="match status" value="5"/>
</dbReference>
<reference evidence="2 3" key="1">
    <citation type="submission" date="2020-08" db="EMBL/GenBank/DDBJ databases">
        <title>Functional genomics of gut bacteria from endangered species of beetles.</title>
        <authorList>
            <person name="Carlos-Shanley C."/>
        </authorList>
    </citation>
    <scope>NUCLEOTIDE SEQUENCE [LARGE SCALE GENOMIC DNA]</scope>
    <source>
        <strain evidence="2 3">S00124</strain>
    </source>
</reference>
<dbReference type="Gene3D" id="2.180.10.10">
    <property type="entry name" value="RHS repeat-associated core"/>
    <property type="match status" value="2"/>
</dbReference>
<dbReference type="InterPro" id="IPR050708">
    <property type="entry name" value="T6SS_VgrG/RHS"/>
</dbReference>